<reference evidence="1" key="1">
    <citation type="submission" date="2017-03" db="EMBL/GenBank/DDBJ databases">
        <authorList>
            <consortium name="AG Boll"/>
        </authorList>
    </citation>
    <scope>NUCLEOTIDE SEQUENCE [LARGE SCALE GENOMIC DNA]</scope>
    <source>
        <strain evidence="1">Chol</strain>
    </source>
</reference>
<proteinExistence type="predicted"/>
<sequence length="69" mass="7362">MGYSIDSKVGELLDNAGPRAVIDQHMPELATNPQIGMARGMSLKMIAGFSGGKITKEMLAAVDEDLKKL</sequence>
<accession>A0A7Z7MU66</accession>
<protein>
    <submittedName>
        <fullName evidence="1">Uncharacterized protein</fullName>
    </submittedName>
</protein>
<evidence type="ECO:0000313" key="1">
    <source>
        <dbReference type="EMBL" id="SMB21543.1"/>
    </source>
</evidence>
<organism evidence="1 2">
    <name type="scientific">Sterolibacterium denitrificans</name>
    <dbReference type="NCBI Taxonomy" id="157592"/>
    <lineage>
        <taxon>Bacteria</taxon>
        <taxon>Pseudomonadati</taxon>
        <taxon>Pseudomonadota</taxon>
        <taxon>Betaproteobacteria</taxon>
        <taxon>Nitrosomonadales</taxon>
        <taxon>Sterolibacteriaceae</taxon>
        <taxon>Sterolibacterium</taxon>
    </lineage>
</organism>
<dbReference type="EMBL" id="LT837803">
    <property type="protein sequence ID" value="SMB21543.1"/>
    <property type="molecule type" value="Genomic_DNA"/>
</dbReference>
<dbReference type="RefSeq" id="WP_154715768.1">
    <property type="nucleotide sequence ID" value="NZ_LT837803.1"/>
</dbReference>
<gene>
    <name evidence="1" type="ORF">SDENCHOL_10355</name>
</gene>
<keyword evidence="2" id="KW-1185">Reference proteome</keyword>
<evidence type="ECO:0000313" key="2">
    <source>
        <dbReference type="Proteomes" id="UP000242886"/>
    </source>
</evidence>
<name>A0A7Z7MU66_9PROT</name>
<dbReference type="AlphaFoldDB" id="A0A7Z7MU66"/>
<dbReference type="Proteomes" id="UP000242886">
    <property type="component" value="Chromosome SDENCHOL"/>
</dbReference>